<proteinExistence type="predicted"/>
<dbReference type="SUPFAM" id="SSF53955">
    <property type="entry name" value="Lysozyme-like"/>
    <property type="match status" value="1"/>
</dbReference>
<dbReference type="UniPathway" id="UPA00219"/>
<sequence>MRLRIWIVTGVVSLILLFVAGFEFRYAWLQSQWFSDYASRLHYQLDEGASEAIRFPEAGPFNQRLGYSLIPDLQTRLQQRGYGISQQVRFSDELVNFADHGLFLPYREKTQAGLQIADHHGQPIYRFTYPRFGFAEFDDIPPLLVEALLFIENRHLLDPSLEHANPAVDWPRLVNASLAMVVGTLGGEGYSHGASTLATQIEKYRHSLQGRTQSPMDKLRQMASASIRAYSGGPQTMTARRQLVLDYLNSVPLTAAPGHGEVHGFGDALWVWFATDIAGFSASLNGERGLQAQAVALRQGLSLIIAQRRPSWYLLNGRAELQELVDSHLRLLASEQRIDLPLAEAALASPLVFRDWQTQPLDETIDMDKAIRVTRSQLASLLGQSIYDLDRLDLSASSSLDVELQRSVSAFLHSLADEEIARQNGLLGETLLSGKQAPEVHYSFTLMERTATGNQVRVQTDTTGQPFDLNQGSKLELGSTAKLRVLTSYLEIIAELHAALAGTDAVALRAAEAQAQDPLSQWAAGYLRTHPDSDLPAMLEAALQRRYSASPWERFPTGGGLQRFSNYRKEDNRRRPTVQEALQESINLPFVRLLRDVVRYSLHHSVEDASSLLTNDRDPRRQAWLQTFADREGRVYLQRFWRRYAGMDEQQRFERLLQHVQPIAARLSVVYRMLYPEADFDNFSAFLQEWVRVPQKPDRIERLYHTYRPGKYDLTDQGYIAQVHPLELWLLEYLRRHPQATLNEVLSASAVQRQEVYGWLFRTRHAGARNVRIRSMLEREAFDDLHQRWQRVGYPFPHLVPSLGTALGSSGDRPSALAELMGIILNDGKRQPVRRINNLHFAAATPWETRFEPLSVEARQVLQPEVAAALRNALSAVVLDGTGRRLQGVFITAAGEPLAVGGKTGTGDNRSHTMAADGRILSSEVLNRTATFVFFLGPDHFGTLTAFVPGADAGAFHFTSALPAQVLKSMAPVLAPHLDTPAPALVQHQQ</sequence>
<keyword evidence="3" id="KW-0645">Protease</keyword>
<reference evidence="10 11" key="1">
    <citation type="submission" date="2019-04" db="EMBL/GenBank/DDBJ databases">
        <title>Crypto-aerobic microbial life in anoxic (sulfidic) marine sediments.</title>
        <authorList>
            <person name="Bhattacharya S."/>
            <person name="Roy C."/>
            <person name="Mondal N."/>
            <person name="Sarkar J."/>
            <person name="Mandal S."/>
            <person name="Rameez M.J."/>
            <person name="Ghosh W."/>
        </authorList>
    </citation>
    <scope>NUCLEOTIDE SEQUENCE [LARGE SCALE GENOMIC DNA]</scope>
    <source>
        <strain evidence="10 11">SBBB</strain>
    </source>
</reference>
<dbReference type="Pfam" id="PF00912">
    <property type="entry name" value="Transgly"/>
    <property type="match status" value="1"/>
</dbReference>
<dbReference type="Gene3D" id="1.10.3810.10">
    <property type="entry name" value="Biosynthetic peptidoglycan transglycosylase-like"/>
    <property type="match status" value="1"/>
</dbReference>
<dbReference type="SUPFAM" id="SSF56601">
    <property type="entry name" value="beta-lactamase/transpeptidase-like"/>
    <property type="match status" value="1"/>
</dbReference>
<dbReference type="GO" id="GO:0030288">
    <property type="term" value="C:outer membrane-bounded periplasmic space"/>
    <property type="evidence" value="ECO:0007669"/>
    <property type="project" value="TreeGrafter"/>
</dbReference>
<evidence type="ECO:0000313" key="11">
    <source>
        <dbReference type="Proteomes" id="UP000305198"/>
    </source>
</evidence>
<feature type="domain" description="Glycosyl transferase family 51" evidence="9">
    <location>
        <begin position="122"/>
        <end position="313"/>
    </location>
</feature>
<comment type="caution">
    <text evidence="10">The sequence shown here is derived from an EMBL/GenBank/DDBJ whole genome shotgun (WGS) entry which is preliminary data.</text>
</comment>
<dbReference type="GO" id="GO:0006508">
    <property type="term" value="P:proteolysis"/>
    <property type="evidence" value="ECO:0007669"/>
    <property type="project" value="UniProtKB-KW"/>
</dbReference>
<evidence type="ECO:0000256" key="6">
    <source>
        <dbReference type="ARBA" id="ARBA00023268"/>
    </source>
</evidence>
<keyword evidence="3" id="KW-0378">Hydrolase</keyword>
<dbReference type="Gene3D" id="3.40.710.10">
    <property type="entry name" value="DD-peptidase/beta-lactamase superfamily"/>
    <property type="match status" value="1"/>
</dbReference>
<comment type="pathway">
    <text evidence="1">Cell wall biogenesis; peptidoglycan biosynthesis.</text>
</comment>
<comment type="catalytic activity">
    <reaction evidence="8">
        <text>[GlcNAc-(1-&gt;4)-Mur2Ac(oyl-L-Ala-gamma-D-Glu-L-Lys-D-Ala-D-Ala)](n)-di-trans,octa-cis-undecaprenyl diphosphate + beta-D-GlcNAc-(1-&gt;4)-Mur2Ac(oyl-L-Ala-gamma-D-Glu-L-Lys-D-Ala-D-Ala)-di-trans,octa-cis-undecaprenyl diphosphate = [GlcNAc-(1-&gt;4)-Mur2Ac(oyl-L-Ala-gamma-D-Glu-L-Lys-D-Ala-D-Ala)](n+1)-di-trans,octa-cis-undecaprenyl diphosphate + di-trans,octa-cis-undecaprenyl diphosphate + H(+)</text>
        <dbReference type="Rhea" id="RHEA:23708"/>
        <dbReference type="Rhea" id="RHEA-COMP:9602"/>
        <dbReference type="Rhea" id="RHEA-COMP:9603"/>
        <dbReference type="ChEBI" id="CHEBI:15378"/>
        <dbReference type="ChEBI" id="CHEBI:58405"/>
        <dbReference type="ChEBI" id="CHEBI:60033"/>
        <dbReference type="ChEBI" id="CHEBI:78435"/>
        <dbReference type="EC" id="2.4.99.28"/>
    </reaction>
</comment>
<protein>
    <recommendedName>
        <fullName evidence="7">peptidoglycan glycosyltransferase</fullName>
        <ecNumber evidence="7">2.4.99.28</ecNumber>
    </recommendedName>
</protein>
<evidence type="ECO:0000256" key="8">
    <source>
        <dbReference type="ARBA" id="ARBA00049902"/>
    </source>
</evidence>
<dbReference type="InterPro" id="IPR036950">
    <property type="entry name" value="PBP_transglycosylase"/>
</dbReference>
<evidence type="ECO:0000256" key="1">
    <source>
        <dbReference type="ARBA" id="ARBA00004752"/>
    </source>
</evidence>
<accession>A0A4U0YLS0</accession>
<evidence type="ECO:0000256" key="5">
    <source>
        <dbReference type="ARBA" id="ARBA00022679"/>
    </source>
</evidence>
<keyword evidence="6" id="KW-0511">Multifunctional enzyme</keyword>
<dbReference type="GO" id="GO:0009252">
    <property type="term" value="P:peptidoglycan biosynthetic process"/>
    <property type="evidence" value="ECO:0007669"/>
    <property type="project" value="UniProtKB-UniPathway"/>
</dbReference>
<dbReference type="AlphaFoldDB" id="A0A4U0YLS0"/>
<gene>
    <name evidence="10" type="ORF">FA869_07655</name>
</gene>
<dbReference type="InterPro" id="IPR023346">
    <property type="entry name" value="Lysozyme-like_dom_sf"/>
</dbReference>
<dbReference type="PANTHER" id="PTHR32282:SF24">
    <property type="entry name" value="GLYCOSYL TRANSFERASE FAMILY 51 DOMAIN-CONTAINING PROTEIN"/>
    <property type="match status" value="1"/>
</dbReference>
<organism evidence="10 11">
    <name type="scientific">Halopseudomonas bauzanensis</name>
    <dbReference type="NCBI Taxonomy" id="653930"/>
    <lineage>
        <taxon>Bacteria</taxon>
        <taxon>Pseudomonadati</taxon>
        <taxon>Pseudomonadota</taxon>
        <taxon>Gammaproteobacteria</taxon>
        <taxon>Pseudomonadales</taxon>
        <taxon>Pseudomonadaceae</taxon>
        <taxon>Halopseudomonas</taxon>
    </lineage>
</organism>
<evidence type="ECO:0000256" key="2">
    <source>
        <dbReference type="ARBA" id="ARBA00022645"/>
    </source>
</evidence>
<name>A0A4U0YLS0_9GAMM</name>
<dbReference type="GO" id="GO:0008955">
    <property type="term" value="F:peptidoglycan glycosyltransferase activity"/>
    <property type="evidence" value="ECO:0007669"/>
    <property type="project" value="UniProtKB-EC"/>
</dbReference>
<dbReference type="InterPro" id="IPR012338">
    <property type="entry name" value="Beta-lactam/transpept-like"/>
</dbReference>
<keyword evidence="4" id="KW-0328">Glycosyltransferase</keyword>
<dbReference type="InterPro" id="IPR050396">
    <property type="entry name" value="Glycosyltr_51/Transpeptidase"/>
</dbReference>
<evidence type="ECO:0000256" key="7">
    <source>
        <dbReference type="ARBA" id="ARBA00044770"/>
    </source>
</evidence>
<dbReference type="Proteomes" id="UP000305198">
    <property type="component" value="Unassembled WGS sequence"/>
</dbReference>
<evidence type="ECO:0000256" key="3">
    <source>
        <dbReference type="ARBA" id="ARBA00022670"/>
    </source>
</evidence>
<evidence type="ECO:0000313" key="10">
    <source>
        <dbReference type="EMBL" id="TKA92258.1"/>
    </source>
</evidence>
<dbReference type="PANTHER" id="PTHR32282">
    <property type="entry name" value="BINDING PROTEIN TRANSPEPTIDASE, PUTATIVE-RELATED"/>
    <property type="match status" value="1"/>
</dbReference>
<keyword evidence="5" id="KW-0808">Transferase</keyword>
<dbReference type="EC" id="2.4.99.28" evidence="7"/>
<keyword evidence="2" id="KW-0121">Carboxypeptidase</keyword>
<evidence type="ECO:0000259" key="9">
    <source>
        <dbReference type="Pfam" id="PF00912"/>
    </source>
</evidence>
<dbReference type="GO" id="GO:0004180">
    <property type="term" value="F:carboxypeptidase activity"/>
    <property type="evidence" value="ECO:0007669"/>
    <property type="project" value="UniProtKB-KW"/>
</dbReference>
<dbReference type="EMBL" id="SWAV01000002">
    <property type="protein sequence ID" value="TKA92258.1"/>
    <property type="molecule type" value="Genomic_DNA"/>
</dbReference>
<evidence type="ECO:0000256" key="4">
    <source>
        <dbReference type="ARBA" id="ARBA00022676"/>
    </source>
</evidence>
<dbReference type="InterPro" id="IPR001264">
    <property type="entry name" value="Glyco_trans_51"/>
</dbReference>